<evidence type="ECO:0000256" key="8">
    <source>
        <dbReference type="ARBA" id="ARBA00022989"/>
    </source>
</evidence>
<evidence type="ECO:0000256" key="3">
    <source>
        <dbReference type="ARBA" id="ARBA00008281"/>
    </source>
</evidence>
<accession>A0A0J8DBM0</accession>
<keyword evidence="7 10" id="KW-0283">Flagellar rotation</keyword>
<evidence type="ECO:0000256" key="5">
    <source>
        <dbReference type="ARBA" id="ARBA00022500"/>
    </source>
</evidence>
<reference evidence="11 12" key="1">
    <citation type="submission" date="2015-06" db="EMBL/GenBank/DDBJ databases">
        <title>Draft genome sequence of the purine-degrading Clostridium cylindrosporum HC-1 (DSM 605).</title>
        <authorList>
            <person name="Poehlein A."/>
            <person name="Schiel-Bengelsdorf B."/>
            <person name="Bengelsdorf F."/>
            <person name="Daniel R."/>
            <person name="Duerre P."/>
        </authorList>
    </citation>
    <scope>NUCLEOTIDE SEQUENCE [LARGE SCALE GENOMIC DNA]</scope>
    <source>
        <strain evidence="11 12">DSM 605</strain>
    </source>
</reference>
<proteinExistence type="inferred from homology"/>
<organism evidence="11 12">
    <name type="scientific">Clostridium cylindrosporum DSM 605</name>
    <dbReference type="NCBI Taxonomy" id="1121307"/>
    <lineage>
        <taxon>Bacteria</taxon>
        <taxon>Bacillati</taxon>
        <taxon>Bacillota</taxon>
        <taxon>Clostridia</taxon>
        <taxon>Eubacteriales</taxon>
        <taxon>Clostridiaceae</taxon>
        <taxon>Clostridium</taxon>
    </lineage>
</organism>
<keyword evidence="5 10" id="KW-0145">Chemotaxis</keyword>
<dbReference type="GO" id="GO:0006935">
    <property type="term" value="P:chemotaxis"/>
    <property type="evidence" value="ECO:0007669"/>
    <property type="project" value="UniProtKB-KW"/>
</dbReference>
<keyword evidence="8 10" id="KW-1133">Transmembrane helix</keyword>
<evidence type="ECO:0000256" key="2">
    <source>
        <dbReference type="ARBA" id="ARBA00004162"/>
    </source>
</evidence>
<protein>
    <recommendedName>
        <fullName evidence="10">Flagellar protein FliL</fullName>
    </recommendedName>
</protein>
<keyword evidence="9 10" id="KW-0472">Membrane</keyword>
<comment type="similarity">
    <text evidence="3 10">Belongs to the FliL family.</text>
</comment>
<dbReference type="Proteomes" id="UP000036756">
    <property type="component" value="Unassembled WGS sequence"/>
</dbReference>
<dbReference type="PANTHER" id="PTHR35091">
    <property type="entry name" value="FLAGELLAR PROTEIN FLIL"/>
    <property type="match status" value="1"/>
</dbReference>
<evidence type="ECO:0000256" key="1">
    <source>
        <dbReference type="ARBA" id="ARBA00002254"/>
    </source>
</evidence>
<dbReference type="PATRIC" id="fig|1121307.3.peg.1329"/>
<dbReference type="EMBL" id="LFVU01000027">
    <property type="protein sequence ID" value="KMT21709.1"/>
    <property type="molecule type" value="Genomic_DNA"/>
</dbReference>
<keyword evidence="6 10" id="KW-0812">Transmembrane</keyword>
<sequence length="153" mass="17279">MSEGKKKNPIMIILIILILAVASVGGYFAYTMFIKKPTGQKEEIKYVEKELVEKPMELEEFTVNLADEGGKSFIQTKLTLAYPEANKDLEKEVTSKLDKVLDIINSTLRQKKADDFNGNGLASVKKEILDKINENLISGRLTNIYVKKIVIQR</sequence>
<dbReference type="GO" id="GO:0009425">
    <property type="term" value="C:bacterial-type flagellum basal body"/>
    <property type="evidence" value="ECO:0007669"/>
    <property type="project" value="InterPro"/>
</dbReference>
<keyword evidence="4 10" id="KW-1003">Cell membrane</keyword>
<dbReference type="InterPro" id="IPR005503">
    <property type="entry name" value="FliL"/>
</dbReference>
<evidence type="ECO:0000313" key="11">
    <source>
        <dbReference type="EMBL" id="KMT21709.1"/>
    </source>
</evidence>
<name>A0A0J8DBM0_CLOCY</name>
<evidence type="ECO:0000256" key="9">
    <source>
        <dbReference type="ARBA" id="ARBA00023136"/>
    </source>
</evidence>
<evidence type="ECO:0000313" key="12">
    <source>
        <dbReference type="Proteomes" id="UP000036756"/>
    </source>
</evidence>
<evidence type="ECO:0000256" key="7">
    <source>
        <dbReference type="ARBA" id="ARBA00022779"/>
    </source>
</evidence>
<dbReference type="Pfam" id="PF03748">
    <property type="entry name" value="FliL"/>
    <property type="match status" value="1"/>
</dbReference>
<dbReference type="PANTHER" id="PTHR35091:SF2">
    <property type="entry name" value="FLAGELLAR PROTEIN FLIL"/>
    <property type="match status" value="1"/>
</dbReference>
<dbReference type="GO" id="GO:0005886">
    <property type="term" value="C:plasma membrane"/>
    <property type="evidence" value="ECO:0007669"/>
    <property type="project" value="UniProtKB-SubCell"/>
</dbReference>
<dbReference type="RefSeq" id="WP_048571124.1">
    <property type="nucleotide sequence ID" value="NZ_LFVU01000027.1"/>
</dbReference>
<evidence type="ECO:0000256" key="10">
    <source>
        <dbReference type="RuleBase" id="RU364125"/>
    </source>
</evidence>
<keyword evidence="11" id="KW-0282">Flagellum</keyword>
<comment type="function">
    <text evidence="1 10">Controls the rotational direction of flagella during chemotaxis.</text>
</comment>
<keyword evidence="12" id="KW-1185">Reference proteome</keyword>
<dbReference type="AlphaFoldDB" id="A0A0J8DBM0"/>
<feature type="transmembrane region" description="Helical" evidence="10">
    <location>
        <begin position="12"/>
        <end position="33"/>
    </location>
</feature>
<dbReference type="OrthoDB" id="166089at2"/>
<evidence type="ECO:0000256" key="4">
    <source>
        <dbReference type="ARBA" id="ARBA00022475"/>
    </source>
</evidence>
<keyword evidence="11" id="KW-0969">Cilium</keyword>
<gene>
    <name evidence="11" type="ORF">CLCY_2c04710</name>
</gene>
<evidence type="ECO:0000256" key="6">
    <source>
        <dbReference type="ARBA" id="ARBA00022692"/>
    </source>
</evidence>
<dbReference type="STRING" id="1121307.CLCY_2c04710"/>
<keyword evidence="11" id="KW-0966">Cell projection</keyword>
<dbReference type="GO" id="GO:0071978">
    <property type="term" value="P:bacterial-type flagellum-dependent swarming motility"/>
    <property type="evidence" value="ECO:0007669"/>
    <property type="project" value="TreeGrafter"/>
</dbReference>
<comment type="caution">
    <text evidence="11">The sequence shown here is derived from an EMBL/GenBank/DDBJ whole genome shotgun (WGS) entry which is preliminary data.</text>
</comment>
<comment type="subcellular location">
    <subcellularLocation>
        <location evidence="2">Cell membrane</location>
        <topology evidence="2">Single-pass membrane protein</topology>
    </subcellularLocation>
</comment>